<sequence>MKIFDQLDNVNDAAETLIKDGIVAIAAPRSTAVPYLQRIQACVAPYIKVNTILGFQSVPNHGYLYYLRDTSRYALEDERLAQRLLDLDAHDRRYCGYTRVG</sequence>
<keyword evidence="2" id="KW-1185">Reference proteome</keyword>
<dbReference type="AlphaFoldDB" id="A0A516S9U6"/>
<evidence type="ECO:0000313" key="1">
    <source>
        <dbReference type="EMBL" id="QDQ24922.1"/>
    </source>
</evidence>
<gene>
    <name evidence="1" type="ORF">FNU76_00375</name>
</gene>
<proteinExistence type="predicted"/>
<name>A0A516S9U6_9NEIS</name>
<dbReference type="OrthoDB" id="6024854at2"/>
<protein>
    <submittedName>
        <fullName evidence="1">Uncharacterized protein</fullName>
    </submittedName>
</protein>
<dbReference type="KEGG" id="cari:FNU76_00375"/>
<reference evidence="2" key="1">
    <citation type="submission" date="2019-07" db="EMBL/GenBank/DDBJ databases">
        <title>Chitinimonas sp. nov., isolated from Ny-Alesund, arctica soil.</title>
        <authorList>
            <person name="Xu Q."/>
            <person name="Peng F."/>
        </authorList>
    </citation>
    <scope>NUCLEOTIDE SEQUENCE [LARGE SCALE GENOMIC DNA]</scope>
    <source>
        <strain evidence="2">R3-44</strain>
    </source>
</reference>
<organism evidence="1 2">
    <name type="scientific">Chitinimonas arctica</name>
    <dbReference type="NCBI Taxonomy" id="2594795"/>
    <lineage>
        <taxon>Bacteria</taxon>
        <taxon>Pseudomonadati</taxon>
        <taxon>Pseudomonadota</taxon>
        <taxon>Betaproteobacteria</taxon>
        <taxon>Neisseriales</taxon>
        <taxon>Chitinibacteraceae</taxon>
        <taxon>Chitinimonas</taxon>
    </lineage>
</organism>
<dbReference type="EMBL" id="CP041730">
    <property type="protein sequence ID" value="QDQ24922.1"/>
    <property type="molecule type" value="Genomic_DNA"/>
</dbReference>
<accession>A0A516S9U6</accession>
<dbReference type="Proteomes" id="UP000317550">
    <property type="component" value="Chromosome"/>
</dbReference>
<dbReference type="RefSeq" id="WP_143855847.1">
    <property type="nucleotide sequence ID" value="NZ_CP041730.1"/>
</dbReference>
<evidence type="ECO:0000313" key="2">
    <source>
        <dbReference type="Proteomes" id="UP000317550"/>
    </source>
</evidence>